<organism evidence="1">
    <name type="scientific">Proteinivorax hydrogeniformans</name>
    <dbReference type="NCBI Taxonomy" id="1826727"/>
    <lineage>
        <taxon>Bacteria</taxon>
        <taxon>Bacillati</taxon>
        <taxon>Bacillota</taxon>
        <taxon>Clostridia</taxon>
        <taxon>Eubacteriales</taxon>
        <taxon>Proteinivoracaceae</taxon>
        <taxon>Proteinivorax</taxon>
    </lineage>
</organism>
<dbReference type="EMBL" id="CP159485">
    <property type="protein sequence ID" value="XCI27718.1"/>
    <property type="molecule type" value="Genomic_DNA"/>
</dbReference>
<reference evidence="1" key="2">
    <citation type="submission" date="2024-06" db="EMBL/GenBank/DDBJ databases">
        <authorList>
            <person name="Petrova K.O."/>
            <person name="Toshchakov S.V."/>
            <person name="Boltjanskaja Y.V."/>
            <person name="Kevbrin V.V."/>
        </authorList>
    </citation>
    <scope>NUCLEOTIDE SEQUENCE</scope>
    <source>
        <strain evidence="1">Z-710</strain>
    </source>
</reference>
<dbReference type="AlphaFoldDB" id="A0AAU8HQ73"/>
<sequence length="143" mass="16388">MGYKINLVSERKTWANLGSFIEGQLLCDGQILKKTFSSMDFHIPTWIYPSQKVLRVGTSNIIQVPHNVLNAPRPKSMLVFLPKCDCVTLYLRTNLFLDKAQLLESISIEINNHLYYLKDISHLITSSPQKTGRYFIDLSTILN</sequence>
<protein>
    <submittedName>
        <fullName evidence="1">Uncharacterized protein</fullName>
    </submittedName>
</protein>
<reference evidence="1" key="1">
    <citation type="journal article" date="2018" name="Antonie Van Leeuwenhoek">
        <title>Proteinivorax hydrogeniformans sp. nov., an anaerobic, haloalkaliphilic bacterium fermenting proteinaceous compounds with high hydrogen production.</title>
        <authorList>
            <person name="Boltyanskaya Y."/>
            <person name="Detkova E."/>
            <person name="Pimenov N."/>
            <person name="Kevbrin V."/>
        </authorList>
    </citation>
    <scope>NUCLEOTIDE SEQUENCE</scope>
    <source>
        <strain evidence="1">Z-710</strain>
    </source>
</reference>
<gene>
    <name evidence="1" type="ORF">PRVXH_001635</name>
</gene>
<name>A0AAU8HQ73_9FIRM</name>
<dbReference type="RefSeq" id="WP_353892295.1">
    <property type="nucleotide sequence ID" value="NZ_CP159485.1"/>
</dbReference>
<accession>A0AAU8HQ73</accession>
<evidence type="ECO:0000313" key="1">
    <source>
        <dbReference type="EMBL" id="XCI27718.1"/>
    </source>
</evidence>
<proteinExistence type="predicted"/>